<evidence type="ECO:0000256" key="1">
    <source>
        <dbReference type="SAM" id="MobiDB-lite"/>
    </source>
</evidence>
<evidence type="ECO:0000256" key="2">
    <source>
        <dbReference type="SAM" id="Phobius"/>
    </source>
</evidence>
<gene>
    <name evidence="5" type="primary">LOC111149337</name>
</gene>
<protein>
    <submittedName>
        <fullName evidence="5">T-cell surface protein tactile isoform X4</fullName>
    </submittedName>
</protein>
<dbReference type="AlphaFoldDB" id="A0A2Y9JM88"/>
<reference evidence="5" key="1">
    <citation type="submission" date="2025-08" db="UniProtKB">
        <authorList>
            <consortium name="RefSeq"/>
        </authorList>
    </citation>
    <scope>IDENTIFICATION</scope>
    <source>
        <tissue evidence="5">Blood</tissue>
    </source>
</reference>
<dbReference type="SMART" id="SM00409">
    <property type="entry name" value="IG"/>
    <property type="match status" value="2"/>
</dbReference>
<feature type="compositionally biased region" description="Polar residues" evidence="1">
    <location>
        <begin position="396"/>
        <end position="430"/>
    </location>
</feature>
<evidence type="ECO:0000313" key="5">
    <source>
        <dbReference type="RefSeq" id="XP_022362067.1"/>
    </source>
</evidence>
<proteinExistence type="predicted"/>
<dbReference type="GeneID" id="111149337"/>
<feature type="region of interest" description="Disordered" evidence="1">
    <location>
        <begin position="378"/>
        <end position="430"/>
    </location>
</feature>
<accession>A0A2Y9JM88</accession>
<dbReference type="PANTHER" id="PTHR15317:SF1">
    <property type="entry name" value="T-CELL SURFACE PROTEIN TACTILE"/>
    <property type="match status" value="1"/>
</dbReference>
<dbReference type="InterPro" id="IPR007110">
    <property type="entry name" value="Ig-like_dom"/>
</dbReference>
<keyword evidence="4" id="KW-1185">Reference proteome</keyword>
<evidence type="ECO:0000313" key="4">
    <source>
        <dbReference type="Proteomes" id="UP000248482"/>
    </source>
</evidence>
<organism evidence="4 5">
    <name type="scientific">Enhydra lutris kenyoni</name>
    <name type="common">northern sea otter</name>
    <dbReference type="NCBI Taxonomy" id="391180"/>
    <lineage>
        <taxon>Eukaryota</taxon>
        <taxon>Metazoa</taxon>
        <taxon>Chordata</taxon>
        <taxon>Craniata</taxon>
        <taxon>Vertebrata</taxon>
        <taxon>Euteleostomi</taxon>
        <taxon>Mammalia</taxon>
        <taxon>Eutheria</taxon>
        <taxon>Laurasiatheria</taxon>
        <taxon>Carnivora</taxon>
        <taxon>Caniformia</taxon>
        <taxon>Musteloidea</taxon>
        <taxon>Mustelidae</taxon>
        <taxon>Lutrinae</taxon>
        <taxon>Enhydra</taxon>
    </lineage>
</organism>
<feature type="transmembrane region" description="Helical" evidence="2">
    <location>
        <begin position="472"/>
        <end position="493"/>
    </location>
</feature>
<dbReference type="InterPro" id="IPR013783">
    <property type="entry name" value="Ig-like_fold"/>
</dbReference>
<dbReference type="InterPro" id="IPR042381">
    <property type="entry name" value="CD96"/>
</dbReference>
<feature type="domain" description="Ig-like" evidence="3">
    <location>
        <begin position="254"/>
        <end position="360"/>
    </location>
</feature>
<sequence>MMEKKWTYCAVCSIIQIHFVRGVWEKATNTEDIYASPGSDVNLTCQTWKKGFLVQMQWSKVTDKLDLIALYHPQYGFHCSNGGPCESLVTFTETPRNVSTWTLHLKNMSSSLTGKYECSFTLYPEGFRTKIYNLILQTSVTQDELRSSHIIEVQINQTLEIPCFQNTSSEISSEFTFAWLVQENNGTWETLITQGHSISNSTLFKDRVKLGTDYKLYLSPVQIHDDDRKFSCHVVVRSGKILRRSTTVKVFAKPEIPMIVENNSTDVLRERTFTCSLRNVFPTANLTWFIGGDFPQGEKEGIYITNEERKDKGGFLELKSVLTRVYGNKPAESNNLTIWCMALSPVPGNEVWNISSEKITFSLGYPAISSIAVGEVDTSTPNTTPQTSNSSVTTQGFNYSWTPSGQDTKNSSWMPSETYSSSPSGANSTNHGGVFTSTIRTFSEVPTTTNGSTKNIHIHITGIVVNKPKDGMSWPVIVAALLSFCVALFGLGVRRWCQYQKEIMERPPPFKPPPPPIKYTCIQESTGNDLPCHEMETL</sequence>
<dbReference type="GO" id="GO:0006954">
    <property type="term" value="P:inflammatory response"/>
    <property type="evidence" value="ECO:0007669"/>
    <property type="project" value="TreeGrafter"/>
</dbReference>
<dbReference type="Proteomes" id="UP000248482">
    <property type="component" value="Unplaced"/>
</dbReference>
<dbReference type="Gene3D" id="2.60.40.10">
    <property type="entry name" value="Immunoglobulins"/>
    <property type="match status" value="3"/>
</dbReference>
<dbReference type="PANTHER" id="PTHR15317">
    <property type="entry name" value="T-CELL SURFACE PROTEIN TACTILE"/>
    <property type="match status" value="1"/>
</dbReference>
<name>A0A2Y9JM88_ENHLU</name>
<dbReference type="PROSITE" id="PS50835">
    <property type="entry name" value="IG_LIKE"/>
    <property type="match status" value="1"/>
</dbReference>
<keyword evidence="2" id="KW-0812">Transmembrane</keyword>
<dbReference type="RefSeq" id="XP_022362067.1">
    <property type="nucleotide sequence ID" value="XM_022506359.1"/>
</dbReference>
<dbReference type="SUPFAM" id="SSF48726">
    <property type="entry name" value="Immunoglobulin"/>
    <property type="match status" value="2"/>
</dbReference>
<evidence type="ECO:0000259" key="3">
    <source>
        <dbReference type="PROSITE" id="PS50835"/>
    </source>
</evidence>
<dbReference type="GO" id="GO:0007160">
    <property type="term" value="P:cell-matrix adhesion"/>
    <property type="evidence" value="ECO:0007669"/>
    <property type="project" value="TreeGrafter"/>
</dbReference>
<dbReference type="InterPro" id="IPR003599">
    <property type="entry name" value="Ig_sub"/>
</dbReference>
<dbReference type="InterPro" id="IPR036179">
    <property type="entry name" value="Ig-like_dom_sf"/>
</dbReference>
<keyword evidence="2" id="KW-1133">Transmembrane helix</keyword>
<keyword evidence="2" id="KW-0472">Membrane</keyword>
<feature type="compositionally biased region" description="Low complexity" evidence="1">
    <location>
        <begin position="378"/>
        <end position="395"/>
    </location>
</feature>